<dbReference type="Proteomes" id="UP001346149">
    <property type="component" value="Unassembled WGS sequence"/>
</dbReference>
<dbReference type="EMBL" id="JAXQNO010000008">
    <property type="protein sequence ID" value="KAK4793569.1"/>
    <property type="molecule type" value="Genomic_DNA"/>
</dbReference>
<accession>A0AAN7LWP6</accession>
<gene>
    <name evidence="2" type="ORF">SAY86_024004</name>
</gene>
<feature type="transmembrane region" description="Helical" evidence="1">
    <location>
        <begin position="44"/>
        <end position="61"/>
    </location>
</feature>
<reference evidence="2 3" key="1">
    <citation type="journal article" date="2023" name="Hortic Res">
        <title>Pangenome of water caltrop reveals structural variations and asymmetric subgenome divergence after allopolyploidization.</title>
        <authorList>
            <person name="Zhang X."/>
            <person name="Chen Y."/>
            <person name="Wang L."/>
            <person name="Yuan Y."/>
            <person name="Fang M."/>
            <person name="Shi L."/>
            <person name="Lu R."/>
            <person name="Comes H.P."/>
            <person name="Ma Y."/>
            <person name="Chen Y."/>
            <person name="Huang G."/>
            <person name="Zhou Y."/>
            <person name="Zheng Z."/>
            <person name="Qiu Y."/>
        </authorList>
    </citation>
    <scope>NUCLEOTIDE SEQUENCE [LARGE SCALE GENOMIC DNA]</scope>
    <source>
        <strain evidence="2">F231</strain>
    </source>
</reference>
<evidence type="ECO:0000313" key="3">
    <source>
        <dbReference type="Proteomes" id="UP001346149"/>
    </source>
</evidence>
<proteinExistence type="predicted"/>
<evidence type="ECO:0000256" key="1">
    <source>
        <dbReference type="SAM" id="Phobius"/>
    </source>
</evidence>
<comment type="caution">
    <text evidence="2">The sequence shown here is derived from an EMBL/GenBank/DDBJ whole genome shotgun (WGS) entry which is preliminary data.</text>
</comment>
<keyword evidence="3" id="KW-1185">Reference proteome</keyword>
<evidence type="ECO:0000313" key="2">
    <source>
        <dbReference type="EMBL" id="KAK4793569.1"/>
    </source>
</evidence>
<name>A0AAN7LWP6_TRANT</name>
<organism evidence="2 3">
    <name type="scientific">Trapa natans</name>
    <name type="common">Water chestnut</name>
    <dbReference type="NCBI Taxonomy" id="22666"/>
    <lineage>
        <taxon>Eukaryota</taxon>
        <taxon>Viridiplantae</taxon>
        <taxon>Streptophyta</taxon>
        <taxon>Embryophyta</taxon>
        <taxon>Tracheophyta</taxon>
        <taxon>Spermatophyta</taxon>
        <taxon>Magnoliopsida</taxon>
        <taxon>eudicotyledons</taxon>
        <taxon>Gunneridae</taxon>
        <taxon>Pentapetalae</taxon>
        <taxon>rosids</taxon>
        <taxon>malvids</taxon>
        <taxon>Myrtales</taxon>
        <taxon>Lythraceae</taxon>
        <taxon>Trapa</taxon>
    </lineage>
</organism>
<keyword evidence="1" id="KW-1133">Transmembrane helix</keyword>
<sequence length="97" mass="10925">MTHSLDAAVANRPSPLPPPADRLLHRGVIASSLRPHRETAVHRLLLFLVSTVLVFFDFFFWPNTCHPPFAPYTVGNLLLACDTRQLGMLVTLNFLHH</sequence>
<keyword evidence="1" id="KW-0812">Transmembrane</keyword>
<dbReference type="AlphaFoldDB" id="A0AAN7LWP6"/>
<keyword evidence="1" id="KW-0472">Membrane</keyword>
<protein>
    <submittedName>
        <fullName evidence="2">Uncharacterized protein</fullName>
    </submittedName>
</protein>